<dbReference type="GO" id="GO:0003677">
    <property type="term" value="F:DNA binding"/>
    <property type="evidence" value="ECO:0007669"/>
    <property type="project" value="InterPro"/>
</dbReference>
<gene>
    <name evidence="2" type="ORF">SAMN06265340_10931</name>
</gene>
<protein>
    <submittedName>
        <fullName evidence="2">Transposase</fullName>
    </submittedName>
</protein>
<dbReference type="Proteomes" id="UP000198405">
    <property type="component" value="Unassembled WGS sequence"/>
</dbReference>
<dbReference type="GO" id="GO:0004803">
    <property type="term" value="F:transposase activity"/>
    <property type="evidence" value="ECO:0007669"/>
    <property type="project" value="InterPro"/>
</dbReference>
<dbReference type="PANTHER" id="PTHR33055:SF17">
    <property type="entry name" value="THIRD ORF IN TRANSPOSON ISC1491"/>
    <property type="match status" value="1"/>
</dbReference>
<reference evidence="3" key="1">
    <citation type="submission" date="2017-06" db="EMBL/GenBank/DDBJ databases">
        <authorList>
            <person name="Varghese N."/>
            <person name="Submissions S."/>
        </authorList>
    </citation>
    <scope>NUCLEOTIDE SEQUENCE [LARGE SCALE GENOMIC DNA]</scope>
    <source>
        <strain evidence="3">DSM 15668</strain>
    </source>
</reference>
<evidence type="ECO:0000313" key="3">
    <source>
        <dbReference type="Proteomes" id="UP000198405"/>
    </source>
</evidence>
<dbReference type="PANTHER" id="PTHR33055">
    <property type="entry name" value="TRANSPOSASE FOR INSERTION SEQUENCE ELEMENT IS1111A"/>
    <property type="match status" value="1"/>
</dbReference>
<sequence length="490" mass="57606">MKVIGVDVAKDFIVAFDGKTFFIYPENKNPRRRIPKRAAVKRVKEISDIAGKDDVVILEQTGTYGIRFAKLFEKAGAKVFIADGKALARFRIGKSTIKNDYVDAQAIREIYFTARRKNVHPFHSQRFQLRTMVRHYIRLNKELTRAVNRFKQQIIHLFPNDNYHNLSRYKLFKNLDEIKNKLKQHPESLVIVALSEIANIKHLTEAVEMTKKEIESVVLNHPDYEILKTFNLGIMQMAALIAYYWDVNLFRSKDSFIGYCLMGVKHEQSGDSVLTNRTDKSRAEIKGIFYMQFQVAHKEISPLKPLTIYMKLKESQYKRRFIKYLDRLLEWIYYGLKYRMTFPEVIDYVIKEKTQQLMKLEEKIKSSEAKEDTFYYKQLLERYRNTSDWLLVCQDISTLLKNRQRAAGVECQDYYKEQILKGESHEMGEKRPTETNINQNAGTWNLYSTGNGRELSQGLYGSFTGRSPFKGEPNINRLWYMGTQTERTKK</sequence>
<accession>A0A238ZJB1</accession>
<evidence type="ECO:0000313" key="2">
    <source>
        <dbReference type="EMBL" id="SNR83556.1"/>
    </source>
</evidence>
<dbReference type="Pfam" id="PF01548">
    <property type="entry name" value="DEDD_Tnp_IS110"/>
    <property type="match status" value="1"/>
</dbReference>
<dbReference type="GO" id="GO:0006313">
    <property type="term" value="P:DNA transposition"/>
    <property type="evidence" value="ECO:0007669"/>
    <property type="project" value="InterPro"/>
</dbReference>
<dbReference type="RefSeq" id="WP_089323334.1">
    <property type="nucleotide sequence ID" value="NZ_FZOB01000009.1"/>
</dbReference>
<dbReference type="EMBL" id="FZOB01000009">
    <property type="protein sequence ID" value="SNR83556.1"/>
    <property type="molecule type" value="Genomic_DNA"/>
</dbReference>
<proteinExistence type="predicted"/>
<dbReference type="OrthoDB" id="964423at2"/>
<feature type="domain" description="Transposase IS110-like N-terminal" evidence="1">
    <location>
        <begin position="4"/>
        <end position="159"/>
    </location>
</feature>
<keyword evidence="3" id="KW-1185">Reference proteome</keyword>
<evidence type="ECO:0000259" key="1">
    <source>
        <dbReference type="Pfam" id="PF01548"/>
    </source>
</evidence>
<organism evidence="2 3">
    <name type="scientific">Desulfurobacterium atlanticum</name>
    <dbReference type="NCBI Taxonomy" id="240169"/>
    <lineage>
        <taxon>Bacteria</taxon>
        <taxon>Pseudomonadati</taxon>
        <taxon>Aquificota</taxon>
        <taxon>Aquificia</taxon>
        <taxon>Desulfurobacteriales</taxon>
        <taxon>Desulfurobacteriaceae</taxon>
        <taxon>Desulfurobacterium</taxon>
    </lineage>
</organism>
<name>A0A238ZJB1_9BACT</name>
<dbReference type="InterPro" id="IPR047650">
    <property type="entry name" value="Transpos_IS110"/>
</dbReference>
<dbReference type="InterPro" id="IPR002525">
    <property type="entry name" value="Transp_IS110-like_N"/>
</dbReference>
<dbReference type="AlphaFoldDB" id="A0A238ZJB1"/>